<evidence type="ECO:0000256" key="2">
    <source>
        <dbReference type="ARBA" id="ARBA00005954"/>
    </source>
</evidence>
<accession>A0A8H8DLC6</accession>
<dbReference type="Gene3D" id="6.10.140.420">
    <property type="match status" value="1"/>
</dbReference>
<evidence type="ECO:0000313" key="10">
    <source>
        <dbReference type="Proteomes" id="UP000673691"/>
    </source>
</evidence>
<keyword evidence="6" id="KW-0539">Nucleus</keyword>
<reference evidence="9 10" key="1">
    <citation type="journal article" name="Sci. Rep.">
        <title>Genome-scale phylogenetic analyses confirm Olpidium as the closest living zoosporic fungus to the non-flagellated, terrestrial fungi.</title>
        <authorList>
            <person name="Chang Y."/>
            <person name="Rochon D."/>
            <person name="Sekimoto S."/>
            <person name="Wang Y."/>
            <person name="Chovatia M."/>
            <person name="Sandor L."/>
            <person name="Salamov A."/>
            <person name="Grigoriev I.V."/>
            <person name="Stajich J.E."/>
            <person name="Spatafora J.W."/>
        </authorList>
    </citation>
    <scope>NUCLEOTIDE SEQUENCE [LARGE SCALE GENOMIC DNA]</scope>
    <source>
        <strain evidence="9">S191</strain>
    </source>
</reference>
<dbReference type="CDD" id="cd21372">
    <property type="entry name" value="cwf21_CWC21-like"/>
    <property type="match status" value="1"/>
</dbReference>
<comment type="caution">
    <text evidence="9">The sequence shown here is derived from an EMBL/GenBank/DDBJ whole genome shotgun (WGS) entry which is preliminary data.</text>
</comment>
<comment type="subcellular location">
    <subcellularLocation>
        <location evidence="1">Nucleus</location>
    </subcellularLocation>
</comment>
<dbReference type="OrthoDB" id="10267305at2759"/>
<dbReference type="InterPro" id="IPR051372">
    <property type="entry name" value="CWC21"/>
</dbReference>
<dbReference type="SMART" id="SM01115">
    <property type="entry name" value="cwf21"/>
    <property type="match status" value="1"/>
</dbReference>
<evidence type="ECO:0000256" key="6">
    <source>
        <dbReference type="ARBA" id="ARBA00023242"/>
    </source>
</evidence>
<feature type="domain" description="CWF21" evidence="8">
    <location>
        <begin position="56"/>
        <end position="102"/>
    </location>
</feature>
<dbReference type="GO" id="GO:0006397">
    <property type="term" value="P:mRNA processing"/>
    <property type="evidence" value="ECO:0007669"/>
    <property type="project" value="UniProtKB-KW"/>
</dbReference>
<evidence type="ECO:0000313" key="9">
    <source>
        <dbReference type="EMBL" id="KAG5462591.1"/>
    </source>
</evidence>
<protein>
    <submittedName>
        <fullName evidence="9">Cwf21 domain-containing protein</fullName>
    </submittedName>
</protein>
<evidence type="ECO:0000256" key="1">
    <source>
        <dbReference type="ARBA" id="ARBA00004123"/>
    </source>
</evidence>
<keyword evidence="3" id="KW-0507">mRNA processing</keyword>
<evidence type="ECO:0000256" key="5">
    <source>
        <dbReference type="ARBA" id="ARBA00023187"/>
    </source>
</evidence>
<organism evidence="9 10">
    <name type="scientific">Olpidium bornovanus</name>
    <dbReference type="NCBI Taxonomy" id="278681"/>
    <lineage>
        <taxon>Eukaryota</taxon>
        <taxon>Fungi</taxon>
        <taxon>Fungi incertae sedis</taxon>
        <taxon>Olpidiomycota</taxon>
        <taxon>Olpidiomycotina</taxon>
        <taxon>Olpidiomycetes</taxon>
        <taxon>Olpidiales</taxon>
        <taxon>Olpidiaceae</taxon>
        <taxon>Olpidium</taxon>
    </lineage>
</organism>
<dbReference type="Proteomes" id="UP000673691">
    <property type="component" value="Unassembled WGS sequence"/>
</dbReference>
<evidence type="ECO:0000256" key="7">
    <source>
        <dbReference type="SAM" id="MobiDB-lite"/>
    </source>
</evidence>
<dbReference type="PANTHER" id="PTHR36562">
    <property type="entry name" value="SERINE/ARGININE REPETITIVE MATRIX 2"/>
    <property type="match status" value="1"/>
</dbReference>
<dbReference type="InterPro" id="IPR013170">
    <property type="entry name" value="mRNA_splic_Cwf21_dom"/>
</dbReference>
<evidence type="ECO:0000256" key="3">
    <source>
        <dbReference type="ARBA" id="ARBA00022664"/>
    </source>
</evidence>
<evidence type="ECO:0000256" key="4">
    <source>
        <dbReference type="ARBA" id="ARBA00022728"/>
    </source>
</evidence>
<evidence type="ECO:0000259" key="8">
    <source>
        <dbReference type="SMART" id="SM01115"/>
    </source>
</evidence>
<feature type="region of interest" description="Disordered" evidence="7">
    <location>
        <begin position="27"/>
        <end position="54"/>
    </location>
</feature>
<dbReference type="GO" id="GO:0005681">
    <property type="term" value="C:spliceosomal complex"/>
    <property type="evidence" value="ECO:0007669"/>
    <property type="project" value="UniProtKB-KW"/>
</dbReference>
<dbReference type="EMBL" id="JAEFCI010001928">
    <property type="protein sequence ID" value="KAG5462591.1"/>
    <property type="molecule type" value="Genomic_DNA"/>
</dbReference>
<proteinExistence type="inferred from homology"/>
<keyword evidence="10" id="KW-1185">Reference proteome</keyword>
<dbReference type="Pfam" id="PF08312">
    <property type="entry name" value="cwf21"/>
    <property type="match status" value="1"/>
</dbReference>
<gene>
    <name evidence="9" type="ORF">BJ554DRAFT_4500</name>
</gene>
<name>A0A8H8DLC6_9FUNG</name>
<keyword evidence="5" id="KW-0508">mRNA splicing</keyword>
<comment type="similarity">
    <text evidence="2">Belongs to the CWC21 family.</text>
</comment>
<sequence length="114" mass="12597">MSYNGIGLTTPRGSGTNGYVVRNLSCVRPGRHDRPPPSAAADVRPPVKRKPNADILEHDRKRAIEVKCFALREELEELGDVDEEEVDRRVQELREKLTAESAARPVSHLSGAKG</sequence>
<dbReference type="GO" id="GO:0008380">
    <property type="term" value="P:RNA splicing"/>
    <property type="evidence" value="ECO:0007669"/>
    <property type="project" value="UniProtKB-KW"/>
</dbReference>
<dbReference type="AlphaFoldDB" id="A0A8H8DLC6"/>
<dbReference type="PANTHER" id="PTHR36562:SF5">
    <property type="entry name" value="SERINE_ARGININE REPETITIVE MATRIX 2"/>
    <property type="match status" value="1"/>
</dbReference>
<keyword evidence="4" id="KW-0747">Spliceosome</keyword>